<protein>
    <submittedName>
        <fullName evidence="1">Uncharacterized protein</fullName>
    </submittedName>
</protein>
<accession>A0A679JIX6</accession>
<organism evidence="1">
    <name type="scientific">Variovorax paradoxus</name>
    <dbReference type="NCBI Taxonomy" id="34073"/>
    <lineage>
        <taxon>Bacteria</taxon>
        <taxon>Pseudomonadati</taxon>
        <taxon>Pseudomonadota</taxon>
        <taxon>Betaproteobacteria</taxon>
        <taxon>Burkholderiales</taxon>
        <taxon>Comamonadaceae</taxon>
        <taxon>Variovorax</taxon>
    </lineage>
</organism>
<dbReference type="AlphaFoldDB" id="A0A679JIX6"/>
<dbReference type="EMBL" id="LR743508">
    <property type="protein sequence ID" value="CAA2110526.1"/>
    <property type="molecule type" value="Genomic_DNA"/>
</dbReference>
<name>A0A679JIX6_VARPD</name>
<evidence type="ECO:0000313" key="1">
    <source>
        <dbReference type="EMBL" id="CAA2110526.1"/>
    </source>
</evidence>
<sequence>MRALTYLLRLAHSTLPAIIEDREDILLVSVLKATGMIEAKIAPAKGATGCYIRATMAVVMCITDEGRDEIARAHADATRASVRLAS</sequence>
<dbReference type="RefSeq" id="WP_339095112.1">
    <property type="nucleotide sequence ID" value="NZ_LR743508.1"/>
</dbReference>
<gene>
    <name evidence="1" type="ORF">VVAX_06763</name>
</gene>
<reference evidence="1" key="1">
    <citation type="submission" date="2019-12" db="EMBL/GenBank/DDBJ databases">
        <authorList>
            <person name="Cremers G."/>
        </authorList>
    </citation>
    <scope>NUCLEOTIDE SEQUENCE</scope>
    <source>
        <strain evidence="1">Vvax</strain>
    </source>
</reference>
<proteinExistence type="predicted"/>